<proteinExistence type="inferred from homology"/>
<accession>I6NWD3</accession>
<evidence type="ECO:0000256" key="10">
    <source>
        <dbReference type="ARBA" id="ARBA00022982"/>
    </source>
</evidence>
<keyword evidence="9 17" id="KW-1278">Translocase</keyword>
<evidence type="ECO:0000256" key="17">
    <source>
        <dbReference type="RuleBase" id="RU004419"/>
    </source>
</evidence>
<keyword evidence="6 17" id="KW-0813">Transport</keyword>
<name>I6NWD3_COCSE</name>
<evidence type="ECO:0000256" key="15">
    <source>
        <dbReference type="ARBA" id="ARBA00023136"/>
    </source>
</evidence>
<dbReference type="GO" id="GO:0042773">
    <property type="term" value="P:ATP synthesis coupled electron transport"/>
    <property type="evidence" value="ECO:0007669"/>
    <property type="project" value="UniProtKB-UniRule"/>
</dbReference>
<dbReference type="Gene3D" id="1.10.287.3510">
    <property type="match status" value="1"/>
</dbReference>
<dbReference type="InterPro" id="IPR001133">
    <property type="entry name" value="NADH_UbQ_OxRdtase_chain4L/K"/>
</dbReference>
<evidence type="ECO:0000256" key="3">
    <source>
        <dbReference type="ARBA" id="ARBA00010519"/>
    </source>
</evidence>
<keyword evidence="13 17" id="KW-0830">Ubiquinone</keyword>
<evidence type="ECO:0000256" key="13">
    <source>
        <dbReference type="ARBA" id="ARBA00023075"/>
    </source>
</evidence>
<dbReference type="PANTHER" id="PTHR11434:SF0">
    <property type="entry name" value="NADH-UBIQUINONE OXIDOREDUCTASE CHAIN 4L"/>
    <property type="match status" value="1"/>
</dbReference>
<dbReference type="EMBL" id="JQ321839">
    <property type="protein sequence ID" value="AFA33966.1"/>
    <property type="molecule type" value="Genomic_DNA"/>
</dbReference>
<protein>
    <recommendedName>
        <fullName evidence="5 17">NADH-ubiquinone oxidoreductase chain 4L</fullName>
        <ecNumber evidence="4 17">7.1.1.2</ecNumber>
    </recommendedName>
</protein>
<evidence type="ECO:0000256" key="2">
    <source>
        <dbReference type="ARBA" id="ARBA00004225"/>
    </source>
</evidence>
<comment type="function">
    <text evidence="1">Core subunit of the mitochondrial membrane respiratory chain NADH dehydrogenase (Complex I) that is believed to belong to the minimal assembly required for catalysis. Complex I functions in the transfer of electrons from NADH to the respiratory chain. The immediate electron acceptor for the enzyme is believed to be ubiquinone.</text>
</comment>
<dbReference type="InterPro" id="IPR039428">
    <property type="entry name" value="NUOK/Mnh_C1-like"/>
</dbReference>
<dbReference type="GO" id="GO:0016651">
    <property type="term" value="F:oxidoreductase activity, acting on NAD(P)H"/>
    <property type="evidence" value="ECO:0007669"/>
    <property type="project" value="InterPro"/>
</dbReference>
<dbReference type="GO" id="GO:0030964">
    <property type="term" value="C:NADH dehydrogenase complex"/>
    <property type="evidence" value="ECO:0007669"/>
    <property type="project" value="TreeGrafter"/>
</dbReference>
<sequence>MMIMFVYMFMASMLSFALNRKHLLTMLLSMELVILSLFMIMFMFFINMNFEFYFTLIFLTMSVCESGMGLALMVSMIRCYGNDYFSSLNLLW</sequence>
<evidence type="ECO:0000256" key="12">
    <source>
        <dbReference type="ARBA" id="ARBA00023027"/>
    </source>
</evidence>
<comment type="subcellular location">
    <subcellularLocation>
        <location evidence="17">Mitochondrion inner membrane</location>
        <topology evidence="17">Multi-pass membrane protein</topology>
    </subcellularLocation>
    <subcellularLocation>
        <location evidence="2">Mitochondrion membrane</location>
        <topology evidence="2">Multi-pass membrane protein</topology>
    </subcellularLocation>
</comment>
<evidence type="ECO:0000256" key="6">
    <source>
        <dbReference type="ARBA" id="ARBA00022448"/>
    </source>
</evidence>
<keyword evidence="7 17" id="KW-0679">Respiratory chain</keyword>
<organism evidence="18">
    <name type="scientific">Coccinella septempunctata</name>
    <name type="common">Seven-spotted ladybird beetle</name>
    <dbReference type="NCBI Taxonomy" id="41139"/>
    <lineage>
        <taxon>Eukaryota</taxon>
        <taxon>Metazoa</taxon>
        <taxon>Ecdysozoa</taxon>
        <taxon>Arthropoda</taxon>
        <taxon>Hexapoda</taxon>
        <taxon>Insecta</taxon>
        <taxon>Pterygota</taxon>
        <taxon>Neoptera</taxon>
        <taxon>Endopterygota</taxon>
        <taxon>Coleoptera</taxon>
        <taxon>Polyphaga</taxon>
        <taxon>Cucujiformia</taxon>
        <taxon>Coccinelloidea</taxon>
        <taxon>Coccinellidae</taxon>
        <taxon>Coccinellinae</taxon>
        <taxon>Coccinellini</taxon>
        <taxon>Coccinella</taxon>
    </lineage>
</organism>
<evidence type="ECO:0000256" key="7">
    <source>
        <dbReference type="ARBA" id="ARBA00022660"/>
    </source>
</evidence>
<dbReference type="Pfam" id="PF00420">
    <property type="entry name" value="Oxidored_q2"/>
    <property type="match status" value="1"/>
</dbReference>
<comment type="function">
    <text evidence="17">Core subunit of the mitochondrial membrane respiratory chain NADH dehydrogenase (Complex I) which catalyzes electron transfer from NADH through the respiratory chain, using ubiquinone as an electron acceptor.</text>
</comment>
<evidence type="ECO:0000256" key="8">
    <source>
        <dbReference type="ARBA" id="ARBA00022692"/>
    </source>
</evidence>
<feature type="transmembrane region" description="Helical" evidence="17">
    <location>
        <begin position="52"/>
        <end position="74"/>
    </location>
</feature>
<dbReference type="GO" id="GO:0005743">
    <property type="term" value="C:mitochondrial inner membrane"/>
    <property type="evidence" value="ECO:0007669"/>
    <property type="project" value="UniProtKB-SubCell"/>
</dbReference>
<gene>
    <name evidence="18" type="primary">ND4L</name>
</gene>
<evidence type="ECO:0000256" key="9">
    <source>
        <dbReference type="ARBA" id="ARBA00022967"/>
    </source>
</evidence>
<geneLocation type="mitochondrion" evidence="18"/>
<dbReference type="PANTHER" id="PTHR11434">
    <property type="entry name" value="NADH-UBIQUINONE OXIDOREDUCTASE SUBUNIT ND4L"/>
    <property type="match status" value="1"/>
</dbReference>
<keyword evidence="15 17" id="KW-0472">Membrane</keyword>
<keyword evidence="14 17" id="KW-0496">Mitochondrion</keyword>
<keyword evidence="11 17" id="KW-1133">Transmembrane helix</keyword>
<reference evidence="18" key="1">
    <citation type="journal article" date="2012" name="Mitochondrial DNA">
        <title>Complete mitochondrial genome of the seven-spotted lady beetle, Coccinella septempunctata (Coleoptera: Coccinellidae).</title>
        <authorList>
            <person name="Kim M.J."/>
            <person name="Wan X."/>
            <person name="Kim I."/>
        </authorList>
    </citation>
    <scope>NUCLEOTIDE SEQUENCE</scope>
</reference>
<dbReference type="GO" id="GO:0008137">
    <property type="term" value="F:NADH dehydrogenase (ubiquinone) activity"/>
    <property type="evidence" value="ECO:0007669"/>
    <property type="project" value="UniProtKB-EC"/>
</dbReference>
<feature type="transmembrane region" description="Helical" evidence="17">
    <location>
        <begin position="23"/>
        <end position="46"/>
    </location>
</feature>
<evidence type="ECO:0000256" key="11">
    <source>
        <dbReference type="ARBA" id="ARBA00022989"/>
    </source>
</evidence>
<evidence type="ECO:0000256" key="1">
    <source>
        <dbReference type="ARBA" id="ARBA00003257"/>
    </source>
</evidence>
<keyword evidence="17" id="KW-0999">Mitochondrion inner membrane</keyword>
<evidence type="ECO:0000256" key="16">
    <source>
        <dbReference type="ARBA" id="ARBA00049551"/>
    </source>
</evidence>
<evidence type="ECO:0000256" key="5">
    <source>
        <dbReference type="ARBA" id="ARBA00016612"/>
    </source>
</evidence>
<keyword evidence="10 17" id="KW-0249">Electron transport</keyword>
<keyword evidence="8 17" id="KW-0812">Transmembrane</keyword>
<evidence type="ECO:0000256" key="4">
    <source>
        <dbReference type="ARBA" id="ARBA00012944"/>
    </source>
</evidence>
<comment type="catalytic activity">
    <reaction evidence="16 17">
        <text>a ubiquinone + NADH + 5 H(+)(in) = a ubiquinol + NAD(+) + 4 H(+)(out)</text>
        <dbReference type="Rhea" id="RHEA:29091"/>
        <dbReference type="Rhea" id="RHEA-COMP:9565"/>
        <dbReference type="Rhea" id="RHEA-COMP:9566"/>
        <dbReference type="ChEBI" id="CHEBI:15378"/>
        <dbReference type="ChEBI" id="CHEBI:16389"/>
        <dbReference type="ChEBI" id="CHEBI:17976"/>
        <dbReference type="ChEBI" id="CHEBI:57540"/>
        <dbReference type="ChEBI" id="CHEBI:57945"/>
        <dbReference type="EC" id="7.1.1.2"/>
    </reaction>
</comment>
<keyword evidence="12 17" id="KW-0520">NAD</keyword>
<evidence type="ECO:0000256" key="14">
    <source>
        <dbReference type="ARBA" id="ARBA00023128"/>
    </source>
</evidence>
<dbReference type="AlphaFoldDB" id="I6NWD3"/>
<evidence type="ECO:0000313" key="18">
    <source>
        <dbReference type="EMBL" id="AFA33966.1"/>
    </source>
</evidence>
<comment type="similarity">
    <text evidence="3 17">Belongs to the complex I subunit 4L family.</text>
</comment>
<dbReference type="EC" id="7.1.1.2" evidence="4 17"/>